<sequence length="239" mass="28064">MKRTVQALEEIFTGICSRSYPYDWDENHISFQLMQALRQLFSNRVIHFNGWSKIVDWQCFKNRGKQETNYGDIALIVNVQFTSGETLRGVVCLEAKRDFNSGNFESVELAQLERLHANLPYAQTLLFAHKTQELQQKFPDNSTWKSHIWVSPVNTAKEIFRQVHPNDNWKVLRTAFPFTMFLTSRVFWGLDLDFREEVYKDIESGINKIIDPAYLGVVNVYYEGQRPVEVSLEDIWQEI</sequence>
<dbReference type="EMBL" id="MPPL01000001">
    <property type="protein sequence ID" value="OKS86127.1"/>
    <property type="molecule type" value="Genomic_DNA"/>
</dbReference>
<dbReference type="Proteomes" id="UP000186720">
    <property type="component" value="Unassembled WGS sequence"/>
</dbReference>
<dbReference type="AlphaFoldDB" id="A0A1Q5ZWH9"/>
<comment type="caution">
    <text evidence="1">The sequence shown here is derived from an EMBL/GenBank/DDBJ whole genome shotgun (WGS) entry which is preliminary data.</text>
</comment>
<keyword evidence="2" id="KW-1185">Reference proteome</keyword>
<dbReference type="STRING" id="1302689.RG47T_1577"/>
<gene>
    <name evidence="1" type="ORF">RG47T_1577</name>
</gene>
<organism evidence="1 2">
    <name type="scientific">Mucilaginibacter polytrichastri</name>
    <dbReference type="NCBI Taxonomy" id="1302689"/>
    <lineage>
        <taxon>Bacteria</taxon>
        <taxon>Pseudomonadati</taxon>
        <taxon>Bacteroidota</taxon>
        <taxon>Sphingobacteriia</taxon>
        <taxon>Sphingobacteriales</taxon>
        <taxon>Sphingobacteriaceae</taxon>
        <taxon>Mucilaginibacter</taxon>
    </lineage>
</organism>
<proteinExistence type="predicted"/>
<accession>A0A1Q5ZWH9</accession>
<evidence type="ECO:0000313" key="1">
    <source>
        <dbReference type="EMBL" id="OKS86127.1"/>
    </source>
</evidence>
<dbReference type="RefSeq" id="WP_074488861.1">
    <property type="nucleotide sequence ID" value="NZ_FPAM01000002.1"/>
</dbReference>
<evidence type="ECO:0000313" key="2">
    <source>
        <dbReference type="Proteomes" id="UP000186720"/>
    </source>
</evidence>
<reference evidence="1 2" key="1">
    <citation type="submission" date="2016-11" db="EMBL/GenBank/DDBJ databases">
        <title>Whole Genome Sequencing of Mucilaginibacter polytrichastri RG4-7(T) isolated from the moss sample.</title>
        <authorList>
            <person name="Li Y."/>
        </authorList>
    </citation>
    <scope>NUCLEOTIDE SEQUENCE [LARGE SCALE GENOMIC DNA]</scope>
    <source>
        <strain evidence="1 2">RG4-7</strain>
    </source>
</reference>
<name>A0A1Q5ZWH9_9SPHI</name>
<dbReference type="OrthoDB" id="791231at2"/>
<protein>
    <submittedName>
        <fullName evidence="1">Uncharacterized protein</fullName>
    </submittedName>
</protein>